<keyword evidence="2" id="KW-1185">Reference proteome</keyword>
<organism evidence="1 2">
    <name type="scientific">Eretmocerus hayati</name>
    <dbReference type="NCBI Taxonomy" id="131215"/>
    <lineage>
        <taxon>Eukaryota</taxon>
        <taxon>Metazoa</taxon>
        <taxon>Ecdysozoa</taxon>
        <taxon>Arthropoda</taxon>
        <taxon>Hexapoda</taxon>
        <taxon>Insecta</taxon>
        <taxon>Pterygota</taxon>
        <taxon>Neoptera</taxon>
        <taxon>Endopterygota</taxon>
        <taxon>Hymenoptera</taxon>
        <taxon>Apocrita</taxon>
        <taxon>Proctotrupomorpha</taxon>
        <taxon>Chalcidoidea</taxon>
        <taxon>Aphelinidae</taxon>
        <taxon>Aphelininae</taxon>
        <taxon>Eretmocerus</taxon>
    </lineage>
</organism>
<name>A0ACC2NUE6_9HYME</name>
<evidence type="ECO:0000313" key="2">
    <source>
        <dbReference type="Proteomes" id="UP001239111"/>
    </source>
</evidence>
<feature type="non-terminal residue" evidence="1">
    <location>
        <position position="1"/>
    </location>
</feature>
<dbReference type="EMBL" id="CM056743">
    <property type="protein sequence ID" value="KAJ8674461.1"/>
    <property type="molecule type" value="Genomic_DNA"/>
</dbReference>
<accession>A0ACC2NUE6</accession>
<protein>
    <submittedName>
        <fullName evidence="1">Uncharacterized protein</fullName>
    </submittedName>
</protein>
<evidence type="ECO:0000313" key="1">
    <source>
        <dbReference type="EMBL" id="KAJ8674461.1"/>
    </source>
</evidence>
<sequence>SQATNMLWVCFVIIMVIGEATADPATWKRSQQNSRRPTPTKNFGPRWSIRPGNGNRRKESASNGPFHETEIIEDPYTSSMDKRAGDEVTSASLAPRAGFHPGSLHKSNSRAAESSKTKGKTSEHDSEGAVQDERLRDQIPNEELDELSRSKVEDNRTPLMDRDSKRPLEEVHGLLDATNQLLVSANEMVFNIENIVGNNNPGTIDENIHEMSNENVEVERTGGVNLGDSSSDKSTSEDTPIKSLGNNGNSDANIDALSV</sequence>
<dbReference type="Proteomes" id="UP001239111">
    <property type="component" value="Chromosome 3"/>
</dbReference>
<comment type="caution">
    <text evidence="1">The sequence shown here is derived from an EMBL/GenBank/DDBJ whole genome shotgun (WGS) entry which is preliminary data.</text>
</comment>
<gene>
    <name evidence="1" type="ORF">QAD02_005723</name>
</gene>
<proteinExistence type="predicted"/>
<reference evidence="1" key="1">
    <citation type="submission" date="2023-04" db="EMBL/GenBank/DDBJ databases">
        <title>A chromosome-level genome assembly of the parasitoid wasp Eretmocerus hayati.</title>
        <authorList>
            <person name="Zhong Y."/>
            <person name="Liu S."/>
            <person name="Liu Y."/>
        </authorList>
    </citation>
    <scope>NUCLEOTIDE SEQUENCE</scope>
    <source>
        <strain evidence="1">ZJU_SS_LIU_2023</strain>
    </source>
</reference>